<dbReference type="CDD" id="cd06170">
    <property type="entry name" value="LuxR_C_like"/>
    <property type="match status" value="1"/>
</dbReference>
<dbReference type="EMBL" id="BSEO01000010">
    <property type="protein sequence ID" value="GLJ80002.1"/>
    <property type="molecule type" value="Genomic_DNA"/>
</dbReference>
<reference evidence="6" key="1">
    <citation type="journal article" date="2014" name="Int. J. Syst. Evol. Microbiol.">
        <title>Complete genome sequence of Corynebacterium casei LMG S-19264T (=DSM 44701T), isolated from a smear-ripened cheese.</title>
        <authorList>
            <consortium name="US DOE Joint Genome Institute (JGI-PGF)"/>
            <person name="Walter F."/>
            <person name="Albersmeier A."/>
            <person name="Kalinowski J."/>
            <person name="Ruckert C."/>
        </authorList>
    </citation>
    <scope>NUCLEOTIDE SEQUENCE</scope>
    <source>
        <strain evidence="6">VKM Ac-1447</strain>
    </source>
</reference>
<evidence type="ECO:0000256" key="1">
    <source>
        <dbReference type="ARBA" id="ARBA00023015"/>
    </source>
</evidence>
<keyword evidence="1" id="KW-0805">Transcription regulation</keyword>
<organism evidence="6 7">
    <name type="scientific">Microbacterium imperiale</name>
    <dbReference type="NCBI Taxonomy" id="33884"/>
    <lineage>
        <taxon>Bacteria</taxon>
        <taxon>Bacillati</taxon>
        <taxon>Actinomycetota</taxon>
        <taxon>Actinomycetes</taxon>
        <taxon>Micrococcales</taxon>
        <taxon>Microbacteriaceae</taxon>
        <taxon>Microbacterium</taxon>
    </lineage>
</organism>
<reference evidence="6" key="2">
    <citation type="submission" date="2023-01" db="EMBL/GenBank/DDBJ databases">
        <authorList>
            <person name="Sun Q."/>
            <person name="Evtushenko L."/>
        </authorList>
    </citation>
    <scope>NUCLEOTIDE SEQUENCE</scope>
    <source>
        <strain evidence="6">VKM Ac-1447</strain>
    </source>
</reference>
<dbReference type="Proteomes" id="UP001142317">
    <property type="component" value="Unassembled WGS sequence"/>
</dbReference>
<dbReference type="Pfam" id="PF00196">
    <property type="entry name" value="GerE"/>
    <property type="match status" value="1"/>
</dbReference>
<accession>A0A9W6HGJ4</accession>
<evidence type="ECO:0000256" key="4">
    <source>
        <dbReference type="SAM" id="Coils"/>
    </source>
</evidence>
<protein>
    <recommendedName>
        <fullName evidence="5">HTH luxR-type domain-containing protein</fullName>
    </recommendedName>
</protein>
<dbReference type="InterPro" id="IPR027417">
    <property type="entry name" value="P-loop_NTPase"/>
</dbReference>
<comment type="caution">
    <text evidence="6">The sequence shown here is derived from an EMBL/GenBank/DDBJ whole genome shotgun (WGS) entry which is preliminary data.</text>
</comment>
<dbReference type="GO" id="GO:0003677">
    <property type="term" value="F:DNA binding"/>
    <property type="evidence" value="ECO:0007669"/>
    <property type="project" value="UniProtKB-KW"/>
</dbReference>
<evidence type="ECO:0000259" key="5">
    <source>
        <dbReference type="PROSITE" id="PS50043"/>
    </source>
</evidence>
<evidence type="ECO:0000256" key="3">
    <source>
        <dbReference type="ARBA" id="ARBA00023163"/>
    </source>
</evidence>
<keyword evidence="3" id="KW-0804">Transcription</keyword>
<dbReference type="SUPFAM" id="SSF46894">
    <property type="entry name" value="C-terminal effector domain of the bipartite response regulators"/>
    <property type="match status" value="1"/>
</dbReference>
<keyword evidence="2" id="KW-0238">DNA-binding</keyword>
<sequence length="889" mass="95093">MGVIGNVMTREKGDPRMSIRGPEAQRIVELVMNGTSVEIVGVRWSGRSEVLRQVRGVLGDRGLNVLNVVGTASHSPLEALRVALPPAYRKTAADEGGTPAAISDALARYLSGGRSVVVIDDADLLDAASWSSLIQLHRLLGCPIVASTLRRALRDPSDHLLIKAAHPVVQIALDALRLDALHALLEERVDGSLAPSVSALIYTESAGIPGLAVALLNGALAHGLVWRSSDQWVAGPTIWSDDARGAYESVLYSYRPEVRDALELLAAVGTVDIAAAWILLDTQMVEELEDNQLLRVAEVGPDRHAVVAVHPPGLAAYFLNQPPSARRRRIMDQAAERLGRGDGRLDAGARELLLSRLLPGLTSQPRIESSPSPLQLADVPVISRMFAEAFDLQLGAARAEWKRDGGLRAAVRYLGLLLTGPSDPQEVHDLLGTLSQRFYGSSDDHESELTLRHFHSRWLLAQGATVDEAIQPLSEKVAPGFAHAETLDTLARVVRWEIHGLDPEYESILSARAAAGGSGADIAGVLLAACHLLSGRVGDCLTLLDLMEDDVAPWSRVGVVLMRGLALYASGELQELIDLATTGAQQSIAALDRVGFAAYSYLGALAQLAFGDLDEAQDALAVLLSTGISAKNLYFSPDRAVLVLMAVISTRSGHEGAASGYREHAQRIQGTSIGMLLGDSRWAEAFSVAASGATKIAAGIFADMIHDARRRGFHLSADITALASLYVHYDPDLAAQIGDQGTRLGGAMYVAFLEARAAAYDQDAQRVEQAARALLENGVPGEALKYYNIAAHLFKEQGEFGRAAQARTIAREISDANANRTRRSRPASLLTPREIEIVQLIAGGMSNGQIAGKLVLSVRTVENHIRNIRRKTGASSRGEIAVLSASAKR</sequence>
<dbReference type="InterPro" id="IPR000792">
    <property type="entry name" value="Tscrpt_reg_LuxR_C"/>
</dbReference>
<dbReference type="PROSITE" id="PS00622">
    <property type="entry name" value="HTH_LUXR_1"/>
    <property type="match status" value="1"/>
</dbReference>
<feature type="coiled-coil region" evidence="4">
    <location>
        <begin position="750"/>
        <end position="777"/>
    </location>
</feature>
<dbReference type="PANTHER" id="PTHR44688:SF16">
    <property type="entry name" value="DNA-BINDING TRANSCRIPTIONAL ACTIVATOR DEVR_DOSR"/>
    <property type="match status" value="1"/>
</dbReference>
<feature type="domain" description="HTH luxR-type" evidence="5">
    <location>
        <begin position="823"/>
        <end position="888"/>
    </location>
</feature>
<dbReference type="GO" id="GO:0006355">
    <property type="term" value="P:regulation of DNA-templated transcription"/>
    <property type="evidence" value="ECO:0007669"/>
    <property type="project" value="InterPro"/>
</dbReference>
<dbReference type="InterPro" id="IPR036388">
    <property type="entry name" value="WH-like_DNA-bd_sf"/>
</dbReference>
<evidence type="ECO:0000313" key="6">
    <source>
        <dbReference type="EMBL" id="GLJ80002.1"/>
    </source>
</evidence>
<gene>
    <name evidence="6" type="ORF">GCM10017586_16850</name>
</gene>
<dbReference type="PROSITE" id="PS50043">
    <property type="entry name" value="HTH_LUXR_2"/>
    <property type="match status" value="1"/>
</dbReference>
<dbReference type="InterPro" id="IPR016032">
    <property type="entry name" value="Sig_transdc_resp-reg_C-effctor"/>
</dbReference>
<keyword evidence="4" id="KW-0175">Coiled coil</keyword>
<name>A0A9W6HGJ4_9MICO</name>
<keyword evidence="7" id="KW-1185">Reference proteome</keyword>
<dbReference type="AlphaFoldDB" id="A0A9W6HGJ4"/>
<dbReference type="SMART" id="SM00421">
    <property type="entry name" value="HTH_LUXR"/>
    <property type="match status" value="1"/>
</dbReference>
<dbReference type="PANTHER" id="PTHR44688">
    <property type="entry name" value="DNA-BINDING TRANSCRIPTIONAL ACTIVATOR DEVR_DOSR"/>
    <property type="match status" value="1"/>
</dbReference>
<dbReference type="PRINTS" id="PR00038">
    <property type="entry name" value="HTHLUXR"/>
</dbReference>
<dbReference type="SUPFAM" id="SSF52540">
    <property type="entry name" value="P-loop containing nucleoside triphosphate hydrolases"/>
    <property type="match status" value="1"/>
</dbReference>
<proteinExistence type="predicted"/>
<dbReference type="Gene3D" id="1.10.10.10">
    <property type="entry name" value="Winged helix-like DNA-binding domain superfamily/Winged helix DNA-binding domain"/>
    <property type="match status" value="1"/>
</dbReference>
<evidence type="ECO:0000313" key="7">
    <source>
        <dbReference type="Proteomes" id="UP001142317"/>
    </source>
</evidence>
<evidence type="ECO:0000256" key="2">
    <source>
        <dbReference type="ARBA" id="ARBA00023125"/>
    </source>
</evidence>